<dbReference type="AlphaFoldDB" id="A0AAW2L171"/>
<organism evidence="2">
    <name type="scientific">Sesamum calycinum</name>
    <dbReference type="NCBI Taxonomy" id="2727403"/>
    <lineage>
        <taxon>Eukaryota</taxon>
        <taxon>Viridiplantae</taxon>
        <taxon>Streptophyta</taxon>
        <taxon>Embryophyta</taxon>
        <taxon>Tracheophyta</taxon>
        <taxon>Spermatophyta</taxon>
        <taxon>Magnoliopsida</taxon>
        <taxon>eudicotyledons</taxon>
        <taxon>Gunneridae</taxon>
        <taxon>Pentapetalae</taxon>
        <taxon>asterids</taxon>
        <taxon>lamiids</taxon>
        <taxon>Lamiales</taxon>
        <taxon>Pedaliaceae</taxon>
        <taxon>Sesamum</taxon>
    </lineage>
</organism>
<proteinExistence type="predicted"/>
<evidence type="ECO:0000256" key="1">
    <source>
        <dbReference type="SAM" id="MobiDB-lite"/>
    </source>
</evidence>
<accession>A0AAW2L171</accession>
<dbReference type="PANTHER" id="PTHR11439:SF496">
    <property type="entry name" value="RNA-DIRECTED DNA POLYMERASE"/>
    <property type="match status" value="1"/>
</dbReference>
<evidence type="ECO:0000313" key="2">
    <source>
        <dbReference type="EMBL" id="KAL0311663.1"/>
    </source>
</evidence>
<sequence>MNGLEESLHEQINILIQTRQQLKKYAPSVLVGEASTSKANGKVSGCEKRKKDETSSTAASTSSAPITPLGGGKGKRKRVRHSRFRIIFAFIAERRAIGRGSVLSSSPMKMVMRSRKVETRSIGRRGFNLQGEKQEGRTLEEEEVKGKGCRNHFQSQGSPYCPNGKKQREMEGWSCGAHICNNLLVLERNRRLTVKLLNMAPSKMVPQTLYEIWHGKPASYKYLRVWGSPAYVKRSTRESQPLESAVKTILKYLRRTKDMSLIYDDGELILESYNDASLQSDDDDAKSQSDFVFKLNSGVVAWKSSKEATTADSTTKAEYIAA</sequence>
<reference evidence="2" key="1">
    <citation type="submission" date="2020-06" db="EMBL/GenBank/DDBJ databases">
        <authorList>
            <person name="Li T."/>
            <person name="Hu X."/>
            <person name="Zhang T."/>
            <person name="Song X."/>
            <person name="Zhang H."/>
            <person name="Dai N."/>
            <person name="Sheng W."/>
            <person name="Hou X."/>
            <person name="Wei L."/>
        </authorList>
    </citation>
    <scope>NUCLEOTIDE SEQUENCE</scope>
    <source>
        <strain evidence="2">KEN8</strain>
        <tissue evidence="2">Leaf</tissue>
    </source>
</reference>
<protein>
    <submittedName>
        <fullName evidence="2">Uncharacterized protein</fullName>
    </submittedName>
</protein>
<name>A0AAW2L171_9LAMI</name>
<dbReference type="EMBL" id="JACGWM010000169">
    <property type="protein sequence ID" value="KAL0311663.1"/>
    <property type="molecule type" value="Genomic_DNA"/>
</dbReference>
<dbReference type="PANTHER" id="PTHR11439">
    <property type="entry name" value="GAG-POL-RELATED RETROTRANSPOSON"/>
    <property type="match status" value="1"/>
</dbReference>
<feature type="compositionally biased region" description="Low complexity" evidence="1">
    <location>
        <begin position="55"/>
        <end position="64"/>
    </location>
</feature>
<gene>
    <name evidence="2" type="ORF">Scaly_2921200</name>
</gene>
<comment type="caution">
    <text evidence="2">The sequence shown here is derived from an EMBL/GenBank/DDBJ whole genome shotgun (WGS) entry which is preliminary data.</text>
</comment>
<reference evidence="2" key="2">
    <citation type="journal article" date="2024" name="Plant">
        <title>Genomic evolution and insights into agronomic trait innovations of Sesamum species.</title>
        <authorList>
            <person name="Miao H."/>
            <person name="Wang L."/>
            <person name="Qu L."/>
            <person name="Liu H."/>
            <person name="Sun Y."/>
            <person name="Le M."/>
            <person name="Wang Q."/>
            <person name="Wei S."/>
            <person name="Zheng Y."/>
            <person name="Lin W."/>
            <person name="Duan Y."/>
            <person name="Cao H."/>
            <person name="Xiong S."/>
            <person name="Wang X."/>
            <person name="Wei L."/>
            <person name="Li C."/>
            <person name="Ma Q."/>
            <person name="Ju M."/>
            <person name="Zhao R."/>
            <person name="Li G."/>
            <person name="Mu C."/>
            <person name="Tian Q."/>
            <person name="Mei H."/>
            <person name="Zhang T."/>
            <person name="Gao T."/>
            <person name="Zhang H."/>
        </authorList>
    </citation>
    <scope>NUCLEOTIDE SEQUENCE</scope>
    <source>
        <strain evidence="2">KEN8</strain>
    </source>
</reference>
<feature type="region of interest" description="Disordered" evidence="1">
    <location>
        <begin position="36"/>
        <end position="77"/>
    </location>
</feature>
<feature type="compositionally biased region" description="Basic and acidic residues" evidence="1">
    <location>
        <begin position="45"/>
        <end position="54"/>
    </location>
</feature>